<proteinExistence type="predicted"/>
<dbReference type="AlphaFoldDB" id="Q487Z0"/>
<evidence type="ECO:0000313" key="2">
    <source>
        <dbReference type="Proteomes" id="UP000000547"/>
    </source>
</evidence>
<sequence>MKLPKSLKQKIPVKYPLLNKLRYSSKSVHAS</sequence>
<dbReference type="KEGG" id="cps:CPS_0876"/>
<gene>
    <name evidence="1" type="ordered locus">CPS_0876</name>
</gene>
<accession>Q487Z0</accession>
<name>Q487Z0_COLP3</name>
<evidence type="ECO:0000313" key="1">
    <source>
        <dbReference type="EMBL" id="AAZ25038.1"/>
    </source>
</evidence>
<dbReference type="HOGENOM" id="CLU_3395926_0_0_6"/>
<organism evidence="1 2">
    <name type="scientific">Colwellia psychrerythraea (strain 34H / ATCC BAA-681)</name>
    <name type="common">Vibrio psychroerythus</name>
    <dbReference type="NCBI Taxonomy" id="167879"/>
    <lineage>
        <taxon>Bacteria</taxon>
        <taxon>Pseudomonadati</taxon>
        <taxon>Pseudomonadota</taxon>
        <taxon>Gammaproteobacteria</taxon>
        <taxon>Alteromonadales</taxon>
        <taxon>Colwelliaceae</taxon>
        <taxon>Colwellia</taxon>
    </lineage>
</organism>
<reference evidence="1" key="1">
    <citation type="journal article" date="2005" name="Proc. Natl. Acad. Sci. U.S.A.">
        <title>The psychrophilic lifestyle as revealed by the genome sequence of Colwellia psychrerythraea 34H through genomic and proteomic analyses.</title>
        <authorList>
            <person name="Methe B.A."/>
            <person name="Nelson K.E."/>
            <person name="Deming J.W."/>
            <person name="Momen B."/>
            <person name="Melamud E."/>
            <person name="Zhang X."/>
            <person name="Moult J."/>
            <person name="Madupu R."/>
            <person name="Nelson W.C."/>
            <person name="Dodson R.J."/>
            <person name="Brinkac L.M."/>
            <person name="Daugherty S.C."/>
            <person name="Durkin A.S."/>
            <person name="DeBoy R.T."/>
            <person name="Kolonay J.F."/>
            <person name="Sullivan S.A."/>
            <person name="Zhou L."/>
            <person name="Davidsen T.M."/>
            <person name="Wu M."/>
            <person name="Huston A.L."/>
            <person name="Lewis M."/>
            <person name="Weaver B."/>
            <person name="Weidman J.F."/>
            <person name="Khouri H."/>
            <person name="Utterback T.R."/>
            <person name="Feldblyum T.V."/>
            <person name="Fraser C.M."/>
        </authorList>
    </citation>
    <scope>NUCLEOTIDE SEQUENCE [LARGE SCALE GENOMIC DNA]</scope>
    <source>
        <strain evidence="1">34H</strain>
    </source>
</reference>
<protein>
    <submittedName>
        <fullName evidence="1">Uncharacterized protein</fullName>
    </submittedName>
</protein>
<dbReference type="EMBL" id="CP000083">
    <property type="protein sequence ID" value="AAZ25038.1"/>
    <property type="molecule type" value="Genomic_DNA"/>
</dbReference>
<dbReference type="Proteomes" id="UP000000547">
    <property type="component" value="Chromosome"/>
</dbReference>